<comment type="similarity">
    <text evidence="2 6">Belongs to the UPF0677 family.</text>
</comment>
<evidence type="ECO:0000256" key="4">
    <source>
        <dbReference type="ARBA" id="ARBA00022679"/>
    </source>
</evidence>
<reference evidence="8" key="1">
    <citation type="journal article" date="2019" name="Int. J. Syst. Evol. Microbiol.">
        <title>The Global Catalogue of Microorganisms (GCM) 10K type strain sequencing project: providing services to taxonomists for standard genome sequencing and annotation.</title>
        <authorList>
            <consortium name="The Broad Institute Genomics Platform"/>
            <consortium name="The Broad Institute Genome Sequencing Center for Infectious Disease"/>
            <person name="Wu L."/>
            <person name="Ma J."/>
        </authorList>
    </citation>
    <scope>NUCLEOTIDE SEQUENCE [LARGE SCALE GENOMIC DNA]</scope>
    <source>
        <strain evidence="8">JCM 4733</strain>
    </source>
</reference>
<evidence type="ECO:0000256" key="3">
    <source>
        <dbReference type="ARBA" id="ARBA00022603"/>
    </source>
</evidence>
<comment type="function">
    <text evidence="1 6">Exhibits S-adenosyl-L-methionine-dependent methyltransferase activity.</text>
</comment>
<dbReference type="EC" id="2.1.1.-" evidence="6"/>
<dbReference type="InterPro" id="IPR007213">
    <property type="entry name" value="Ppm1/Ppm2/Tcmp"/>
</dbReference>
<keyword evidence="4" id="KW-0808">Transferase</keyword>
<dbReference type="PANTHER" id="PTHR43619:SF2">
    <property type="entry name" value="S-ADENOSYL-L-METHIONINE-DEPENDENT METHYLTRANSFERASES SUPERFAMILY PROTEIN"/>
    <property type="match status" value="1"/>
</dbReference>
<dbReference type="GO" id="GO:0008168">
    <property type="term" value="F:methyltransferase activity"/>
    <property type="evidence" value="ECO:0007669"/>
    <property type="project" value="UniProtKB-KW"/>
</dbReference>
<name>A0ABQ3DAZ8_9ACTN</name>
<dbReference type="PANTHER" id="PTHR43619">
    <property type="entry name" value="S-ADENOSYL-L-METHIONINE-DEPENDENT METHYLTRANSFERASE YKTD-RELATED"/>
    <property type="match status" value="1"/>
</dbReference>
<keyword evidence="5 6" id="KW-0949">S-adenosyl-L-methionine</keyword>
<evidence type="ECO:0000313" key="7">
    <source>
        <dbReference type="EMBL" id="GHA68204.1"/>
    </source>
</evidence>
<accession>A0ABQ3DAZ8</accession>
<dbReference type="Pfam" id="PF04072">
    <property type="entry name" value="LCM"/>
    <property type="match status" value="1"/>
</dbReference>
<dbReference type="Gene3D" id="3.40.50.150">
    <property type="entry name" value="Vaccinia Virus protein VP39"/>
    <property type="match status" value="1"/>
</dbReference>
<protein>
    <recommendedName>
        <fullName evidence="6">S-adenosyl-L-methionine-dependent methyltransferase</fullName>
        <ecNumber evidence="6">2.1.1.-</ecNumber>
    </recommendedName>
</protein>
<evidence type="ECO:0000256" key="1">
    <source>
        <dbReference type="ARBA" id="ARBA00003907"/>
    </source>
</evidence>
<keyword evidence="3 6" id="KW-0489">Methyltransferase</keyword>
<dbReference type="SUPFAM" id="SSF53335">
    <property type="entry name" value="S-adenosyl-L-methionine-dependent methyltransferases"/>
    <property type="match status" value="1"/>
</dbReference>
<sequence>MTETSSTSTPDVMGVGLTAFLVAAARAIETSRPDALSRDEYAEYFLRAAPGCVDWPRRYDEVPGGDADPLWGRLARFFALRTRAFDDFVLDTVADGCRQVVMLGAGLDTRANRLAWPEGCTVFEVDQPEVLALKQSVLDGLSAVPRATRVAVTADLRHDWIGALTAAGFDPTRPTAWLSEGVMPYLAPAVEQEVLAVIDAHSASGSVLGFEAKIGIDPDTQQHYPIYAAARERLDMNLLALFNAEPRTDPAADLETRGWSTDVHTVFHFAERHGVALPRVPDDALADNRWVFASR</sequence>
<organism evidence="7 8">
    <name type="scientific">Streptomyces canarius</name>
    <dbReference type="NCBI Taxonomy" id="285453"/>
    <lineage>
        <taxon>Bacteria</taxon>
        <taxon>Bacillati</taxon>
        <taxon>Actinomycetota</taxon>
        <taxon>Actinomycetes</taxon>
        <taxon>Kitasatosporales</taxon>
        <taxon>Streptomycetaceae</taxon>
        <taxon>Streptomyces</taxon>
    </lineage>
</organism>
<evidence type="ECO:0000256" key="2">
    <source>
        <dbReference type="ARBA" id="ARBA00008138"/>
    </source>
</evidence>
<dbReference type="NCBIfam" id="TIGR00027">
    <property type="entry name" value="mthyl_TIGR00027"/>
    <property type="match status" value="1"/>
</dbReference>
<evidence type="ECO:0000313" key="8">
    <source>
        <dbReference type="Proteomes" id="UP000653644"/>
    </source>
</evidence>
<dbReference type="Proteomes" id="UP000653644">
    <property type="component" value="Unassembled WGS sequence"/>
</dbReference>
<gene>
    <name evidence="7" type="ORF">GCM10010345_84890</name>
</gene>
<keyword evidence="8" id="KW-1185">Reference proteome</keyword>
<dbReference type="InterPro" id="IPR011610">
    <property type="entry name" value="SAM_mthyl_Trfase_ML2640-like"/>
</dbReference>
<dbReference type="GO" id="GO:0032259">
    <property type="term" value="P:methylation"/>
    <property type="evidence" value="ECO:0007669"/>
    <property type="project" value="UniProtKB-KW"/>
</dbReference>
<dbReference type="InterPro" id="IPR029063">
    <property type="entry name" value="SAM-dependent_MTases_sf"/>
</dbReference>
<evidence type="ECO:0000256" key="5">
    <source>
        <dbReference type="ARBA" id="ARBA00022691"/>
    </source>
</evidence>
<dbReference type="EMBL" id="BMVN01000064">
    <property type="protein sequence ID" value="GHA68204.1"/>
    <property type="molecule type" value="Genomic_DNA"/>
</dbReference>
<proteinExistence type="inferred from homology"/>
<comment type="caution">
    <text evidence="7">The sequence shown here is derived from an EMBL/GenBank/DDBJ whole genome shotgun (WGS) entry which is preliminary data.</text>
</comment>
<dbReference type="RefSeq" id="WP_189894580.1">
    <property type="nucleotide sequence ID" value="NZ_BMVN01000064.1"/>
</dbReference>
<evidence type="ECO:0000256" key="6">
    <source>
        <dbReference type="RuleBase" id="RU362030"/>
    </source>
</evidence>